<gene>
    <name evidence="1" type="ORF">LTR37_021462</name>
</gene>
<dbReference type="EMBL" id="JAUTXU010000538">
    <property type="protein sequence ID" value="KAK3678662.1"/>
    <property type="molecule type" value="Genomic_DNA"/>
</dbReference>
<accession>A0ACC3MAE5</accession>
<evidence type="ECO:0000313" key="2">
    <source>
        <dbReference type="Proteomes" id="UP001281147"/>
    </source>
</evidence>
<protein>
    <submittedName>
        <fullName evidence="1">Uncharacterized protein</fullName>
    </submittedName>
</protein>
<reference evidence="1" key="1">
    <citation type="submission" date="2023-07" db="EMBL/GenBank/DDBJ databases">
        <title>Black Yeasts Isolated from many extreme environments.</title>
        <authorList>
            <person name="Coleine C."/>
            <person name="Stajich J.E."/>
            <person name="Selbmann L."/>
        </authorList>
    </citation>
    <scope>NUCLEOTIDE SEQUENCE</scope>
    <source>
        <strain evidence="1">CCFEE 5714</strain>
    </source>
</reference>
<proteinExistence type="predicted"/>
<comment type="caution">
    <text evidence="1">The sequence shown here is derived from an EMBL/GenBank/DDBJ whole genome shotgun (WGS) entry which is preliminary data.</text>
</comment>
<evidence type="ECO:0000313" key="1">
    <source>
        <dbReference type="EMBL" id="KAK3678662.1"/>
    </source>
</evidence>
<keyword evidence="2" id="KW-1185">Reference proteome</keyword>
<dbReference type="Proteomes" id="UP001281147">
    <property type="component" value="Unassembled WGS sequence"/>
</dbReference>
<name>A0ACC3MAE5_9PEZI</name>
<organism evidence="1 2">
    <name type="scientific">Vermiconidia calcicola</name>
    <dbReference type="NCBI Taxonomy" id="1690605"/>
    <lineage>
        <taxon>Eukaryota</taxon>
        <taxon>Fungi</taxon>
        <taxon>Dikarya</taxon>
        <taxon>Ascomycota</taxon>
        <taxon>Pezizomycotina</taxon>
        <taxon>Dothideomycetes</taxon>
        <taxon>Dothideomycetidae</taxon>
        <taxon>Mycosphaerellales</taxon>
        <taxon>Extremaceae</taxon>
        <taxon>Vermiconidia</taxon>
    </lineage>
</organism>
<sequence length="89" mass="10113">MALKRKRSSPNFSSPLSSASDASTQSSSPLSFVYAQSKPIESLYQKSTWSFPTYDSSERSHLNSRTRKRHRDDRPDDESIHVAMGIFLM</sequence>